<name>A0AAU9UL50_EUPED</name>
<gene>
    <name evidence="2" type="ORF">EEDITHA_LOCUS14699</name>
</gene>
<evidence type="ECO:0000313" key="3">
    <source>
        <dbReference type="Proteomes" id="UP001153954"/>
    </source>
</evidence>
<dbReference type="EMBL" id="CAKOGL010000022">
    <property type="protein sequence ID" value="CAH2099761.1"/>
    <property type="molecule type" value="Genomic_DNA"/>
</dbReference>
<organism evidence="2 3">
    <name type="scientific">Euphydryas editha</name>
    <name type="common">Edith's checkerspot</name>
    <dbReference type="NCBI Taxonomy" id="104508"/>
    <lineage>
        <taxon>Eukaryota</taxon>
        <taxon>Metazoa</taxon>
        <taxon>Ecdysozoa</taxon>
        <taxon>Arthropoda</taxon>
        <taxon>Hexapoda</taxon>
        <taxon>Insecta</taxon>
        <taxon>Pterygota</taxon>
        <taxon>Neoptera</taxon>
        <taxon>Endopterygota</taxon>
        <taxon>Lepidoptera</taxon>
        <taxon>Glossata</taxon>
        <taxon>Ditrysia</taxon>
        <taxon>Papilionoidea</taxon>
        <taxon>Nymphalidae</taxon>
        <taxon>Nymphalinae</taxon>
        <taxon>Euphydryas</taxon>
    </lineage>
</organism>
<feature type="domain" description="GRIP" evidence="1">
    <location>
        <begin position="40"/>
        <end position="90"/>
    </location>
</feature>
<proteinExistence type="predicted"/>
<dbReference type="InterPro" id="IPR000237">
    <property type="entry name" value="GRIP_dom"/>
</dbReference>
<dbReference type="SMART" id="SM00755">
    <property type="entry name" value="Grip"/>
    <property type="match status" value="1"/>
</dbReference>
<dbReference type="Pfam" id="PF01465">
    <property type="entry name" value="GRIP"/>
    <property type="match status" value="1"/>
</dbReference>
<sequence length="112" mass="12516">MCFVRVKHVTVLLSESERECARLGQLSELLKGELRRVRAAAPNAHNTEYMKNVTLKFLTLPPGDERSRLVPVLQKILTLSSEEAQKIQAIAKGYDPNPSKGWGSYLPWPGGK</sequence>
<dbReference type="AlphaFoldDB" id="A0AAU9UL50"/>
<dbReference type="PROSITE" id="PS50913">
    <property type="entry name" value="GRIP"/>
    <property type="match status" value="1"/>
</dbReference>
<evidence type="ECO:0000313" key="2">
    <source>
        <dbReference type="EMBL" id="CAH2099761.1"/>
    </source>
</evidence>
<dbReference type="Proteomes" id="UP001153954">
    <property type="component" value="Unassembled WGS sequence"/>
</dbReference>
<protein>
    <recommendedName>
        <fullName evidence="1">GRIP domain-containing protein</fullName>
    </recommendedName>
</protein>
<evidence type="ECO:0000259" key="1">
    <source>
        <dbReference type="PROSITE" id="PS50913"/>
    </source>
</evidence>
<keyword evidence="3" id="KW-1185">Reference proteome</keyword>
<reference evidence="2" key="1">
    <citation type="submission" date="2022-03" db="EMBL/GenBank/DDBJ databases">
        <authorList>
            <person name="Tunstrom K."/>
        </authorList>
    </citation>
    <scope>NUCLEOTIDE SEQUENCE</scope>
</reference>
<comment type="caution">
    <text evidence="2">The sequence shown here is derived from an EMBL/GenBank/DDBJ whole genome shotgun (WGS) entry which is preliminary data.</text>
</comment>
<accession>A0AAU9UL50</accession>